<dbReference type="InterPro" id="IPR050266">
    <property type="entry name" value="AB_hydrolase_sf"/>
</dbReference>
<reference evidence="2" key="1">
    <citation type="journal article" date="2017" name="Insect Biochem. Mol. Biol.">
        <title>Expressional divergences of two desaturase genes determine the opposite ratios of two sex pheromone components in Helicoverpa armigera and Helicoverpa assulta.</title>
        <authorList>
            <person name="Li R.T."/>
            <person name="Ning C."/>
            <person name="Huang L.Q."/>
            <person name="Dong J.F."/>
            <person name="Li X."/>
            <person name="Wang C.Z."/>
        </authorList>
    </citation>
    <scope>NUCLEOTIDE SEQUENCE</scope>
</reference>
<dbReference type="EMBL" id="MF687647">
    <property type="protein sequence ID" value="ATJ44573.1"/>
    <property type="molecule type" value="mRNA"/>
</dbReference>
<dbReference type="InterPro" id="IPR000073">
    <property type="entry name" value="AB_hydrolase_1"/>
</dbReference>
<feature type="domain" description="AB hydrolase-1" evidence="1">
    <location>
        <begin position="28"/>
        <end position="155"/>
    </location>
</feature>
<name>A0A291P0Z8_HELAU</name>
<dbReference type="PANTHER" id="PTHR43798:SF33">
    <property type="entry name" value="HYDROLASE, PUTATIVE (AFU_ORTHOLOGUE AFUA_2G14860)-RELATED"/>
    <property type="match status" value="1"/>
</dbReference>
<dbReference type="PANTHER" id="PTHR43798">
    <property type="entry name" value="MONOACYLGLYCEROL LIPASE"/>
    <property type="match status" value="1"/>
</dbReference>
<dbReference type="AlphaFoldDB" id="A0A291P0Z8"/>
<dbReference type="Gene3D" id="3.40.50.1820">
    <property type="entry name" value="alpha/beta hydrolase"/>
    <property type="match status" value="1"/>
</dbReference>
<keyword evidence="2" id="KW-0808">Transferase</keyword>
<dbReference type="GO" id="GO:0016740">
    <property type="term" value="F:transferase activity"/>
    <property type="evidence" value="ECO:0007669"/>
    <property type="project" value="UniProtKB-KW"/>
</dbReference>
<proteinExistence type="evidence at transcript level"/>
<organism evidence="2">
    <name type="scientific">Helicoverpa assulta</name>
    <name type="common">Oriental tobacco budworm</name>
    <name type="synonym">Heliothis assulta</name>
    <dbReference type="NCBI Taxonomy" id="52344"/>
    <lineage>
        <taxon>Eukaryota</taxon>
        <taxon>Metazoa</taxon>
        <taxon>Ecdysozoa</taxon>
        <taxon>Arthropoda</taxon>
        <taxon>Hexapoda</taxon>
        <taxon>Insecta</taxon>
        <taxon>Pterygota</taxon>
        <taxon>Neoptera</taxon>
        <taxon>Endopterygota</taxon>
        <taxon>Lepidoptera</taxon>
        <taxon>Glossata</taxon>
        <taxon>Ditrysia</taxon>
        <taxon>Noctuoidea</taxon>
        <taxon>Noctuidae</taxon>
        <taxon>Heliothinae</taxon>
        <taxon>Helicoverpa</taxon>
    </lineage>
</organism>
<dbReference type="InterPro" id="IPR029058">
    <property type="entry name" value="AB_hydrolase_fold"/>
</dbReference>
<dbReference type="SUPFAM" id="SSF53474">
    <property type="entry name" value="alpha/beta-Hydrolases"/>
    <property type="match status" value="1"/>
</dbReference>
<sequence>MDLVEHEWYIQAPWGRIAIIAWGDCCNPPVLLCHGSMDSAVSFRPLVSKLPRNYYYIGLDLPGNGKSDRFLPGLMISVYDMLYAIHALVKHFRWKTFTLIGHSFGAYLGQFYNLCYPDKLDRLINLDPINFFAVPPEEFSRWYHIFFTNFYKNYDKYNTPKEKSPTIKWTEALQSLMRNRPSLNEEQAAAVLERLSEPVGDGCVRYTYDLRMKRINGPAYSPEHVKKLFTAVRTPILTIACQKSLKNKLFRNTAFLLDEAEYPEGNFRFKSVEGGHDVHISHPERVAGFIGQFLEYGLEGLDKKSKL</sequence>
<evidence type="ECO:0000313" key="2">
    <source>
        <dbReference type="EMBL" id="ATJ44573.1"/>
    </source>
</evidence>
<accession>A0A291P0Z8</accession>
<protein>
    <submittedName>
        <fullName evidence="2">Acetyltransferase 10</fullName>
    </submittedName>
</protein>
<dbReference type="GO" id="GO:0016020">
    <property type="term" value="C:membrane"/>
    <property type="evidence" value="ECO:0007669"/>
    <property type="project" value="TreeGrafter"/>
</dbReference>
<dbReference type="Pfam" id="PF00561">
    <property type="entry name" value="Abhydrolase_1"/>
    <property type="match status" value="1"/>
</dbReference>
<evidence type="ECO:0000259" key="1">
    <source>
        <dbReference type="Pfam" id="PF00561"/>
    </source>
</evidence>
<reference evidence="2" key="2">
    <citation type="submission" date="2017-08" db="EMBL/GenBank/DDBJ databases">
        <authorList>
            <person name="de Groot N.N."/>
        </authorList>
    </citation>
    <scope>NUCLEOTIDE SEQUENCE</scope>
</reference>